<reference evidence="4" key="1">
    <citation type="submission" date="2025-08" db="UniProtKB">
        <authorList>
            <consortium name="RefSeq"/>
        </authorList>
    </citation>
    <scope>IDENTIFICATION</scope>
</reference>
<feature type="compositionally biased region" description="Basic and acidic residues" evidence="1">
    <location>
        <begin position="62"/>
        <end position="88"/>
    </location>
</feature>
<dbReference type="KEGG" id="bany:112044322"/>
<dbReference type="PANTHER" id="PTHR15505:SF4">
    <property type="entry name" value="RIIA DOMAIN-CONTAINING PROTEIN 1"/>
    <property type="match status" value="1"/>
</dbReference>
<feature type="compositionally biased region" description="Low complexity" evidence="1">
    <location>
        <begin position="51"/>
        <end position="60"/>
    </location>
</feature>
<evidence type="ECO:0000256" key="1">
    <source>
        <dbReference type="SAM" id="MobiDB-lite"/>
    </source>
</evidence>
<feature type="domain" description="Ciliogenesis-associated TTC17-interacting protein N-terminal" evidence="2">
    <location>
        <begin position="500"/>
        <end position="670"/>
    </location>
</feature>
<dbReference type="GeneID" id="112044322"/>
<dbReference type="Pfam" id="PF21772">
    <property type="entry name" value="CATIP_N"/>
    <property type="match status" value="1"/>
</dbReference>
<dbReference type="InterPro" id="IPR047501">
    <property type="entry name" value="DD_CATIP"/>
</dbReference>
<organism evidence="3 4">
    <name type="scientific">Bicyclus anynana</name>
    <name type="common">Squinting bush brown butterfly</name>
    <dbReference type="NCBI Taxonomy" id="110368"/>
    <lineage>
        <taxon>Eukaryota</taxon>
        <taxon>Metazoa</taxon>
        <taxon>Ecdysozoa</taxon>
        <taxon>Arthropoda</taxon>
        <taxon>Hexapoda</taxon>
        <taxon>Insecta</taxon>
        <taxon>Pterygota</taxon>
        <taxon>Neoptera</taxon>
        <taxon>Endopterygota</taxon>
        <taxon>Lepidoptera</taxon>
        <taxon>Glossata</taxon>
        <taxon>Ditrysia</taxon>
        <taxon>Papilionoidea</taxon>
        <taxon>Nymphalidae</taxon>
        <taxon>Satyrinae</taxon>
        <taxon>Satyrini</taxon>
        <taxon>Mycalesina</taxon>
        <taxon>Bicyclus</taxon>
    </lineage>
</organism>
<dbReference type="OrthoDB" id="6334211at2759"/>
<dbReference type="PANTHER" id="PTHR15505">
    <property type="entry name" value="RIIA DOMAIN-CONTAINING PROTEIN 1"/>
    <property type="match status" value="1"/>
</dbReference>
<dbReference type="CDD" id="cd22973">
    <property type="entry name" value="DD_CATIP"/>
    <property type="match status" value="1"/>
</dbReference>
<sequence length="811" mass="92232">MSVQSHVSLIDLSKQFKFSIDDELKKALCFDETLVVSCGHNEGEFNLESSESEWSCTSSTDGEVKDDKVNELEQTKHEPAEEPEKMPSKEEEDYFHFYFFPDCTKSVPTRDSMASCIIEDGFPKINPKLQEDNKHQCTCKTDKKGECPCYFKVPCQCGAKKHADCKCHEVENICICEEGKPQIVCKCKPNNVCLCHDGKPRPFCNCDHVEKPCICMPGKYPCPICGCEYKPYTINDTINDASKDIIEKEEIGEGEMIEQEEHSIPDDNVKHLEPCVCQNLLPKTVCYCLKGKECLCKEAECTCGIPPSCICEPSESEKIACADDDSKTVCICPVEPECTCTSKPPDNCVCFKSKDCTCGDPENCRCNKTCDCILPCLCDLSQKKEDICTCNENRKEIAGSLICTCPRKKGKVTKLKRKRVGKHDYQWCPDVDPKHTFFGYAYNRHDKISYKEQEKEKLKILGLYDEPATQDQDDQCPVHGSQVKLPEFKKKVRKPSLDCCSAVGGVSISVQTLGEDKGKFLVQVVSHSSKEGAKTGCKLVSILDCNLHTLEENKTEHITKKELTKEQRSYMTICESGYYNKVTRICGERHYVKRLYHSFDAARNFLLEGANVVLLRYIGLSRYCGHVKTDTVLIDGTICESIYVSHGVSQAIVNGRPLFVVKVERHIIEPSGFIHQTLTVLTLRGYMVSHEWADTSYIFHINPLLRIVPEKDEIEPHEPLRENWRSDLQLFSDYLDYKAKRSSEGAKYVTENGELTGLIRDYLQTLLLLRPHDALQFTRNYFGSTLSALDLPHDEYFDPCSRRVRYYFFEE</sequence>
<evidence type="ECO:0000313" key="4">
    <source>
        <dbReference type="RefSeq" id="XP_023935909.2"/>
    </source>
</evidence>
<dbReference type="Proteomes" id="UP001652582">
    <property type="component" value="Chromosome 9"/>
</dbReference>
<dbReference type="AlphaFoldDB" id="A0A6J1MN21"/>
<dbReference type="RefSeq" id="XP_023935909.2">
    <property type="nucleotide sequence ID" value="XM_024080141.2"/>
</dbReference>
<evidence type="ECO:0000259" key="2">
    <source>
        <dbReference type="Pfam" id="PF21772"/>
    </source>
</evidence>
<accession>A0A6J1MN21</accession>
<keyword evidence="3" id="KW-1185">Reference proteome</keyword>
<proteinExistence type="predicted"/>
<name>A0A6J1MN21_BICAN</name>
<gene>
    <name evidence="4" type="primary">LOC112044322</name>
</gene>
<protein>
    <submittedName>
        <fullName evidence="4">Uncharacterized protein LOC112044322</fullName>
    </submittedName>
</protein>
<evidence type="ECO:0000313" key="3">
    <source>
        <dbReference type="Proteomes" id="UP001652582"/>
    </source>
</evidence>
<dbReference type="InterPro" id="IPR048777">
    <property type="entry name" value="CATIP_N"/>
</dbReference>
<feature type="region of interest" description="Disordered" evidence="1">
    <location>
        <begin position="51"/>
        <end position="88"/>
    </location>
</feature>